<accession>A0A097ZMV9</accession>
<name>A0A097ZMV9_CRYJA</name>
<organism evidence="2">
    <name type="scientific">Cryptomeria japonica</name>
    <name type="common">Japanese cedar</name>
    <name type="synonym">Cupressus japonica</name>
    <dbReference type="NCBI Taxonomy" id="3369"/>
    <lineage>
        <taxon>Eukaryota</taxon>
        <taxon>Viridiplantae</taxon>
        <taxon>Streptophyta</taxon>
        <taxon>Embryophyta</taxon>
        <taxon>Tracheophyta</taxon>
        <taxon>Spermatophyta</taxon>
        <taxon>Pinopsida</taxon>
        <taxon>Pinidae</taxon>
        <taxon>Conifers II</taxon>
        <taxon>Cupressales</taxon>
        <taxon>Cupressaceae</taxon>
        <taxon>Cryptomeria</taxon>
    </lineage>
</organism>
<dbReference type="OrthoDB" id="1893477at2759"/>
<dbReference type="RefSeq" id="XP_057862401.1">
    <property type="nucleotide sequence ID" value="XM_058006418.2"/>
</dbReference>
<evidence type="ECO:0000256" key="1">
    <source>
        <dbReference type="SAM" id="MobiDB-lite"/>
    </source>
</evidence>
<feature type="region of interest" description="Disordered" evidence="1">
    <location>
        <begin position="161"/>
        <end position="184"/>
    </location>
</feature>
<dbReference type="PRINTS" id="PR02081">
    <property type="entry name" value="GIGANTEA"/>
</dbReference>
<dbReference type="RefSeq" id="XP_057862402.1">
    <property type="nucleotide sequence ID" value="XM_058006419.2"/>
</dbReference>
<dbReference type="GO" id="GO:0005634">
    <property type="term" value="C:nucleus"/>
    <property type="evidence" value="ECO:0007669"/>
    <property type="project" value="TreeGrafter"/>
</dbReference>
<dbReference type="AlphaFoldDB" id="A0A097ZMV9"/>
<evidence type="ECO:0000313" key="2">
    <source>
        <dbReference type="EMBL" id="BAP76055.1"/>
    </source>
</evidence>
<dbReference type="EMBL" id="AB894538">
    <property type="protein sequence ID" value="BAP76055.1"/>
    <property type="molecule type" value="mRNA"/>
</dbReference>
<dbReference type="GO" id="GO:0042752">
    <property type="term" value="P:regulation of circadian rhythm"/>
    <property type="evidence" value="ECO:0007669"/>
    <property type="project" value="TreeGrafter"/>
</dbReference>
<dbReference type="PANTHER" id="PTHR36319">
    <property type="entry name" value="PROTEIN GIGANTEA"/>
    <property type="match status" value="1"/>
</dbReference>
<sequence length="1197" mass="131410">MSLPRQKWIEGLQSSSLFRPPPQDAQQRQIEILAYVELFGQYTSEEFPHDIAEIIHCHYPNEEVCLLDDVLATFVLHHPEHGHTFIHPLLSLIIDRIVIYDKKIPPFSSFISLFSPSSKLHFPWQKDYPEQWGVACLGILRVLTHYNRPLLDNEVDRAQNGATERSASGNSASTSKSRDKEPLGDCAQQYQEKKPLRLLTPWITDSLLATSMGIRSDYFRWCGGVMGKYAAGGELKPPITAGGQGPGKHPQLMPSTPRWAVANGAGVILSVCDDEVARYESVNLTSTAVPVLLLPPPTTALDEHLIAGLPPLEPFANLFHRYYAIASPSSTERLLLGLLEAPPSWAPDALDAAVQLVGLLRHAEDYASTMRLPKNWFHMHFLHAIGTALSMRGSIAAEAAAALLFRIISQPGLLFPPPRHAQGVDVQCDIYGAFGPSRLGEQMEVSAHQANVEATAQGVASLMCIHGPDVEWRICTLWEAAYGLLPLSSSKVDLPEMVVATPLQPPVLSWNLFHPLLRVLEYLPRGSPSEVSLMKIFTATVEAILQRTFPAEVQGEQTRRIRNSHACVGLPSKKLVVAELHAMIHSLFIETCSSLELASHLLFVVLTVCLRHDDAVQQGSRKTKIGVLSNFTVNDRQETNGKQRYSRHRTNKERGAVATFDSYVLAAVCALACEVKLFSFTSPMVACPPQSLLHKVDEPIRSHGPIGIFPNGMCSAVNHTRRLLGILEGLLSLKPSLGINPMSYSSSEIVAAAMVAAHISELLRRSKACMDALSVVMRCNWDPDLCSRASLVLGLIDVNGKAVTVIADKSEPAESHVQCEAEEKANINRVASVENSQEQSAFIQSHEENPISPLETFPHGHEKIIVKNEDQCLVDVAIGYCRNNNANVQMDASDKAAPCALEIHKGVNGNVVNFVKVVLEEKEDLCVAAVPLVWQRLVTAPEMKTSAESTSAKQGWRQVVDALCKIVLASPVKAATAIVLQAERDLRPWVARDDTQGEQIWRLNQRIVNLLAELLRNRNAPEALMVLANASDLLLRATDGMPVDGEACTTPQLELLEATAGAAQFSLGWGSRGKATAQGLWNLLKYRLPATVQCLSHSSAHVRALSTSLLRVILHESLNFGHGKYLSEKSHHSENVCCVEDLVIKYWRRDVEQCLAWEVHNRQARGMSVALLVSAANALGCSVDNISYLTCGHGVIH</sequence>
<dbReference type="PANTHER" id="PTHR36319:SF1">
    <property type="entry name" value="PROTEIN GIGANTEA"/>
    <property type="match status" value="1"/>
</dbReference>
<reference evidence="2" key="1">
    <citation type="submission" date="2013-12" db="EMBL/GenBank/DDBJ databases">
        <title>Diurnal transcriptome dynamics of Japanese cedar (Cryptomeria japonica) in summer and winter.</title>
        <authorList>
            <person name="Nose M."/>
            <person name="Watanabe A."/>
        </authorList>
    </citation>
    <scope>NUCLEOTIDE SEQUENCE</scope>
</reference>
<proteinExistence type="evidence at transcript level"/>
<dbReference type="GeneID" id="131070776"/>
<dbReference type="KEGG" id="cjf:131070776"/>
<dbReference type="GO" id="GO:0006950">
    <property type="term" value="P:response to stress"/>
    <property type="evidence" value="ECO:0007669"/>
    <property type="project" value="TreeGrafter"/>
</dbReference>
<protein>
    <submittedName>
        <fullName evidence="2">Putative GI</fullName>
    </submittedName>
</protein>
<dbReference type="InterPro" id="IPR026211">
    <property type="entry name" value="GIGANTEA"/>
</dbReference>
<feature type="compositionally biased region" description="Low complexity" evidence="1">
    <location>
        <begin position="166"/>
        <end position="175"/>
    </location>
</feature>